<feature type="transmembrane region" description="Helical" evidence="1">
    <location>
        <begin position="38"/>
        <end position="58"/>
    </location>
</feature>
<keyword evidence="3" id="KW-1185">Reference proteome</keyword>
<name>A0ABW3WXP8_9HYPH</name>
<gene>
    <name evidence="2" type="ORF">ACFQ4G_10150</name>
</gene>
<organism evidence="2 3">
    <name type="scientific">Methylobacterium marchantiae</name>
    <dbReference type="NCBI Taxonomy" id="600331"/>
    <lineage>
        <taxon>Bacteria</taxon>
        <taxon>Pseudomonadati</taxon>
        <taxon>Pseudomonadota</taxon>
        <taxon>Alphaproteobacteria</taxon>
        <taxon>Hyphomicrobiales</taxon>
        <taxon>Methylobacteriaceae</taxon>
        <taxon>Methylobacterium</taxon>
    </lineage>
</organism>
<evidence type="ECO:0000313" key="2">
    <source>
        <dbReference type="EMBL" id="MFD1301947.1"/>
    </source>
</evidence>
<accession>A0ABW3WXP8</accession>
<keyword evidence="1" id="KW-1133">Transmembrane helix</keyword>
<protein>
    <submittedName>
        <fullName evidence="2">Uncharacterized protein</fullName>
    </submittedName>
</protein>
<evidence type="ECO:0000256" key="1">
    <source>
        <dbReference type="SAM" id="Phobius"/>
    </source>
</evidence>
<reference evidence="3" key="1">
    <citation type="journal article" date="2019" name="Int. J. Syst. Evol. Microbiol.">
        <title>The Global Catalogue of Microorganisms (GCM) 10K type strain sequencing project: providing services to taxonomists for standard genome sequencing and annotation.</title>
        <authorList>
            <consortium name="The Broad Institute Genomics Platform"/>
            <consortium name="The Broad Institute Genome Sequencing Center for Infectious Disease"/>
            <person name="Wu L."/>
            <person name="Ma J."/>
        </authorList>
    </citation>
    <scope>NUCLEOTIDE SEQUENCE [LARGE SCALE GENOMIC DNA]</scope>
    <source>
        <strain evidence="3">CCUG 56108</strain>
    </source>
</reference>
<dbReference type="RefSeq" id="WP_238202374.1">
    <property type="nucleotide sequence ID" value="NZ_JBHTND010000011.1"/>
</dbReference>
<comment type="caution">
    <text evidence="2">The sequence shown here is derived from an EMBL/GenBank/DDBJ whole genome shotgun (WGS) entry which is preliminary data.</text>
</comment>
<proteinExistence type="predicted"/>
<dbReference type="EMBL" id="JBHTND010000011">
    <property type="protein sequence ID" value="MFD1301947.1"/>
    <property type="molecule type" value="Genomic_DNA"/>
</dbReference>
<sequence>MHDQRLVSEEQVPVKRVATRQNAAVDMDGRRHRRTRRVVFGLTGLLGAAWAVVLASRFTSFSF</sequence>
<dbReference type="Proteomes" id="UP001597176">
    <property type="component" value="Unassembled WGS sequence"/>
</dbReference>
<keyword evidence="1" id="KW-0812">Transmembrane</keyword>
<evidence type="ECO:0000313" key="3">
    <source>
        <dbReference type="Proteomes" id="UP001597176"/>
    </source>
</evidence>
<keyword evidence="1" id="KW-0472">Membrane</keyword>